<reference evidence="8 9" key="1">
    <citation type="submission" date="2019-02" db="EMBL/GenBank/DDBJ databases">
        <title>Sequencing the genomes of 1000 actinobacteria strains.</title>
        <authorList>
            <person name="Klenk H.-P."/>
        </authorList>
    </citation>
    <scope>NUCLEOTIDE SEQUENCE [LARGE SCALE GENOMIC DNA]</scope>
    <source>
        <strain evidence="8 9">DSM 45779</strain>
    </source>
</reference>
<dbReference type="PANTHER" id="PTHR46696">
    <property type="entry name" value="P450, PUTATIVE (EUROFUNG)-RELATED"/>
    <property type="match status" value="1"/>
</dbReference>
<evidence type="ECO:0000256" key="3">
    <source>
        <dbReference type="ARBA" id="ARBA00022723"/>
    </source>
</evidence>
<dbReference type="Gene3D" id="1.10.630.10">
    <property type="entry name" value="Cytochrome P450"/>
    <property type="match status" value="1"/>
</dbReference>
<protein>
    <submittedName>
        <fullName evidence="8">Cytochrome P450</fullName>
    </submittedName>
</protein>
<comment type="similarity">
    <text evidence="1 7">Belongs to the cytochrome P450 family.</text>
</comment>
<dbReference type="FunFam" id="1.10.630.10:FF:000018">
    <property type="entry name" value="Cytochrome P450 monooxygenase"/>
    <property type="match status" value="1"/>
</dbReference>
<evidence type="ECO:0000256" key="5">
    <source>
        <dbReference type="ARBA" id="ARBA00023004"/>
    </source>
</evidence>
<dbReference type="RefSeq" id="WP_130290310.1">
    <property type="nucleotide sequence ID" value="NZ_SHKL01000001.1"/>
</dbReference>
<dbReference type="OrthoDB" id="142769at2"/>
<dbReference type="GO" id="GO:0005506">
    <property type="term" value="F:iron ion binding"/>
    <property type="evidence" value="ECO:0007669"/>
    <property type="project" value="InterPro"/>
</dbReference>
<dbReference type="GO" id="GO:0016705">
    <property type="term" value="F:oxidoreductase activity, acting on paired donors, with incorporation or reduction of molecular oxygen"/>
    <property type="evidence" value="ECO:0007669"/>
    <property type="project" value="InterPro"/>
</dbReference>
<keyword evidence="6 7" id="KW-0503">Monooxygenase</keyword>
<gene>
    <name evidence="8" type="ORF">EV383_2811</name>
</gene>
<dbReference type="InterPro" id="IPR001128">
    <property type="entry name" value="Cyt_P450"/>
</dbReference>
<evidence type="ECO:0000256" key="6">
    <source>
        <dbReference type="ARBA" id="ARBA00023033"/>
    </source>
</evidence>
<keyword evidence="9" id="KW-1185">Reference proteome</keyword>
<dbReference type="SUPFAM" id="SSF48264">
    <property type="entry name" value="Cytochrome P450"/>
    <property type="match status" value="1"/>
</dbReference>
<dbReference type="EMBL" id="SHKL01000001">
    <property type="protein sequence ID" value="RZT85924.1"/>
    <property type="molecule type" value="Genomic_DNA"/>
</dbReference>
<dbReference type="InterPro" id="IPR002397">
    <property type="entry name" value="Cyt_P450_B"/>
</dbReference>
<dbReference type="Pfam" id="PF00067">
    <property type="entry name" value="p450"/>
    <property type="match status" value="1"/>
</dbReference>
<evidence type="ECO:0000256" key="4">
    <source>
        <dbReference type="ARBA" id="ARBA00023002"/>
    </source>
</evidence>
<dbReference type="GO" id="GO:0020037">
    <property type="term" value="F:heme binding"/>
    <property type="evidence" value="ECO:0007669"/>
    <property type="project" value="InterPro"/>
</dbReference>
<dbReference type="PRINTS" id="PR00359">
    <property type="entry name" value="BP450"/>
</dbReference>
<keyword evidence="3 7" id="KW-0479">Metal-binding</keyword>
<dbReference type="Proteomes" id="UP000291591">
    <property type="component" value="Unassembled WGS sequence"/>
</dbReference>
<dbReference type="InterPro" id="IPR036396">
    <property type="entry name" value="Cyt_P450_sf"/>
</dbReference>
<name>A0A4Q7UXU1_PSEST</name>
<organism evidence="8 9">
    <name type="scientific">Pseudonocardia sediminis</name>
    <dbReference type="NCBI Taxonomy" id="1397368"/>
    <lineage>
        <taxon>Bacteria</taxon>
        <taxon>Bacillati</taxon>
        <taxon>Actinomycetota</taxon>
        <taxon>Actinomycetes</taxon>
        <taxon>Pseudonocardiales</taxon>
        <taxon>Pseudonocardiaceae</taxon>
        <taxon>Pseudonocardia</taxon>
    </lineage>
</organism>
<accession>A0A4Q7UXU1</accession>
<evidence type="ECO:0000256" key="1">
    <source>
        <dbReference type="ARBA" id="ARBA00010617"/>
    </source>
</evidence>
<dbReference type="CDD" id="cd11029">
    <property type="entry name" value="CYP107-like"/>
    <property type="match status" value="1"/>
</dbReference>
<evidence type="ECO:0000313" key="9">
    <source>
        <dbReference type="Proteomes" id="UP000291591"/>
    </source>
</evidence>
<dbReference type="InterPro" id="IPR017972">
    <property type="entry name" value="Cyt_P450_CS"/>
</dbReference>
<evidence type="ECO:0000313" key="8">
    <source>
        <dbReference type="EMBL" id="RZT85924.1"/>
    </source>
</evidence>
<comment type="caution">
    <text evidence="8">The sequence shown here is derived from an EMBL/GenBank/DDBJ whole genome shotgun (WGS) entry which is preliminary data.</text>
</comment>
<keyword evidence="5 7" id="KW-0408">Iron</keyword>
<evidence type="ECO:0000256" key="7">
    <source>
        <dbReference type="RuleBase" id="RU000461"/>
    </source>
</evidence>
<dbReference type="AlphaFoldDB" id="A0A4Q7UXU1"/>
<evidence type="ECO:0000256" key="2">
    <source>
        <dbReference type="ARBA" id="ARBA00022617"/>
    </source>
</evidence>
<dbReference type="PROSITE" id="PS00086">
    <property type="entry name" value="CYTOCHROME_P450"/>
    <property type="match status" value="1"/>
</dbReference>
<keyword evidence="4 7" id="KW-0560">Oxidoreductase</keyword>
<sequence length="420" mass="46248">MTAGATVPIELDHAFLQDPHAAYALLREERPVTRAVTGLGLNVWVVTRYADVRAALNDPRLSKQGSRFGEIIQRHSVAPERLVQFSEVFSEHMLNSDPPDHTRLRKLVGRAFTVRAIARMRERITEIATGLADAMQARLDAGEREVDLLDAFAFLLPMTVICEILGVPEERRDDFRRWSSTLLSQGEPDVRATASREMGAFLSGLVEQKRAEPGEDMLSAIVAETESSAGGTSIGAADEDRLSTTEATSMAFLLLVAGHETTVNLIGNGMRALLTHPEQMARLREDLDLAPKAVEEFLRYDGPINLATLRFTAEPVTIGGVDIGEGEIVMIALDSANRDPERYPDPDTLDLTRDTSNHVAFGYGIHHCVGAALARLEGEIEFRTLVGRFPHMSLAAEPQELAWRESTLIRGLLRLPVRLA</sequence>
<proteinExistence type="inferred from homology"/>
<dbReference type="GO" id="GO:0004497">
    <property type="term" value="F:monooxygenase activity"/>
    <property type="evidence" value="ECO:0007669"/>
    <property type="project" value="UniProtKB-KW"/>
</dbReference>
<keyword evidence="2 7" id="KW-0349">Heme</keyword>
<dbReference type="PANTHER" id="PTHR46696:SF1">
    <property type="entry name" value="CYTOCHROME P450 YJIB-RELATED"/>
    <property type="match status" value="1"/>
</dbReference>